<dbReference type="EMBL" id="ML996089">
    <property type="protein sequence ID" value="KAF2150640.1"/>
    <property type="molecule type" value="Genomic_DNA"/>
</dbReference>
<feature type="region of interest" description="Disordered" evidence="2">
    <location>
        <begin position="207"/>
        <end position="226"/>
    </location>
</feature>
<keyword evidence="6" id="KW-1185">Reference proteome</keyword>
<evidence type="ECO:0000256" key="2">
    <source>
        <dbReference type="SAM" id="MobiDB-lite"/>
    </source>
</evidence>
<feature type="compositionally biased region" description="Basic and acidic residues" evidence="2">
    <location>
        <begin position="964"/>
        <end position="980"/>
    </location>
</feature>
<evidence type="ECO:0000313" key="5">
    <source>
        <dbReference type="EMBL" id="KAF2150640.1"/>
    </source>
</evidence>
<keyword evidence="3" id="KW-0812">Transmembrane</keyword>
<feature type="compositionally biased region" description="Low complexity" evidence="2">
    <location>
        <begin position="665"/>
        <end position="677"/>
    </location>
</feature>
<sequence>MYTLGNETHQSFVTWFIEANCRHSFLMMHLLLFLHAANVVLGSFSKAAIIASGLWLLYRAYCVLRTPLDELVSHLGHDIPSGPRLDLASVKADAVTLHWKPAEDRKSTNRFEVHVNGVSAGQIAPSDTSFVISNLAPDHVYIFRIVVFNNPEFKASSPAIRIRTKPASSGDYYQNVPISGSIEHKETSGLQSGPIIKPFKALPDTLTSPVSAPAMTRETSNGPLSTKRAIQIRRPSPVMHIPESQASHGEDLIFSPGLEATQKQLTERLEEIGREITETEKQILEEEQEAATGKIDLAKERDELRASLREKENLSKDLRKQVSALERENAAAQGRRTAQDRQVQQRRLELQKVRDDTERWAKETKEMRAYVKECKAEKTRIAAENDRIKRTLQAKVSEEAKALKNLEDEVKERSVQVKQLERGKTNSPASGEHSEHYDHLYEQEVEEDRLYDERIFQLEQDYKSAVQDFEMAKRLCQEASIQLLAFQERSRQLAYYAGPGPAQQPISRHNSTRQRRGPSDQFMTAALPVSRYPIASDASFSNNIAIAGPADPFGPHVTPFFNMSNGMALDVNTDNLGLNPLDIERLTGGAPMSPSAGADLLPADLLSAADEEPPTRLLSGSAPPPAELIHRSGSTEAPLPGLGAFGSANMLPGLGVSGVSTTEGPASPGSVSSRSPSIFASPQASASNLAFHSPEQPLDSDGRSIRSGRSIRPASGGTGPAGSRFAQILGLSSFNRQRGKTVADDSLALGRLQSQSMPKDAAQDDPQSSSKRRNSSNYGNFFGNLRTGFGTNKNAEDDVQELDKAAASRRKPFMGLGGKDGWGSNLGAENRPVLSRPSSTHSSERPRQTNSGSSWAFWQSGDAFGGRNAPVGPDWNQQQPPSGLNHHHSWGSRFPSRRGSGQFGSGSGMAFGIQESDDSDGDDLIRPPPLAPIGTRPIAPIERPITPKLNPAAQDFKSLFSFNEGKKDKSEKKDKSKGQEDLSLMTPSADAHSPMLLAQEDMSPPQSRKSRDSRSVLTAESSNNEVSSNHSLDQTPSHTPSEVPTSASLTSSTGKGSFMRKLSRKSSGGKFGLPVFQLQREKKSKNAEKTVSEETEEDSTDNPESASRESLPKTPSGTEKDDKRPERNTGRSWSAVFTGKIGKGKKDSKEPSSAVDKEQTPSVSEASTTDASDAAVDFGDE</sequence>
<feature type="compositionally biased region" description="Polar residues" evidence="2">
    <location>
        <begin position="678"/>
        <end position="690"/>
    </location>
</feature>
<feature type="compositionally biased region" description="Polar residues" evidence="2">
    <location>
        <begin position="765"/>
        <end position="779"/>
    </location>
</feature>
<feature type="compositionally biased region" description="Low complexity" evidence="2">
    <location>
        <begin position="891"/>
        <end position="900"/>
    </location>
</feature>
<feature type="region of interest" description="Disordered" evidence="2">
    <location>
        <begin position="497"/>
        <end position="518"/>
    </location>
</feature>
<evidence type="ECO:0000313" key="6">
    <source>
        <dbReference type="Proteomes" id="UP000799439"/>
    </source>
</evidence>
<feature type="compositionally biased region" description="Low complexity" evidence="2">
    <location>
        <begin position="1162"/>
        <end position="1181"/>
    </location>
</feature>
<feature type="compositionally biased region" description="Basic and acidic residues" evidence="2">
    <location>
        <begin position="1079"/>
        <end position="1092"/>
    </location>
</feature>
<keyword evidence="3" id="KW-1133">Transmembrane helix</keyword>
<feature type="transmembrane region" description="Helical" evidence="3">
    <location>
        <begin position="30"/>
        <end position="58"/>
    </location>
</feature>
<dbReference type="CDD" id="cd00063">
    <property type="entry name" value="FN3"/>
    <property type="match status" value="1"/>
</dbReference>
<dbReference type="InterPro" id="IPR036116">
    <property type="entry name" value="FN3_sf"/>
</dbReference>
<feature type="compositionally biased region" description="Basic and acidic residues" evidence="2">
    <location>
        <begin position="1144"/>
        <end position="1159"/>
    </location>
</feature>
<feature type="region of interest" description="Disordered" evidence="2">
    <location>
        <begin position="659"/>
        <end position="723"/>
    </location>
</feature>
<feature type="compositionally biased region" description="Basic and acidic residues" evidence="2">
    <location>
        <begin position="414"/>
        <end position="424"/>
    </location>
</feature>
<evidence type="ECO:0000256" key="3">
    <source>
        <dbReference type="SAM" id="Phobius"/>
    </source>
</evidence>
<dbReference type="SUPFAM" id="SSF49265">
    <property type="entry name" value="Fibronectin type III"/>
    <property type="match status" value="1"/>
</dbReference>
<comment type="caution">
    <text evidence="5">The sequence shown here is derived from an EMBL/GenBank/DDBJ whole genome shotgun (WGS) entry which is preliminary data.</text>
</comment>
<dbReference type="InterPro" id="IPR013783">
    <property type="entry name" value="Ig-like_fold"/>
</dbReference>
<feature type="coiled-coil region" evidence="1">
    <location>
        <begin position="262"/>
        <end position="335"/>
    </location>
</feature>
<keyword evidence="1" id="KW-0175">Coiled coil</keyword>
<gene>
    <name evidence="5" type="ORF">K461DRAFT_280632</name>
</gene>
<feature type="region of interest" description="Disordered" evidence="2">
    <location>
        <begin position="414"/>
        <end position="437"/>
    </location>
</feature>
<reference evidence="5" key="1">
    <citation type="journal article" date="2020" name="Stud. Mycol.">
        <title>101 Dothideomycetes genomes: a test case for predicting lifestyles and emergence of pathogens.</title>
        <authorList>
            <person name="Haridas S."/>
            <person name="Albert R."/>
            <person name="Binder M."/>
            <person name="Bloem J."/>
            <person name="Labutti K."/>
            <person name="Salamov A."/>
            <person name="Andreopoulos B."/>
            <person name="Baker S."/>
            <person name="Barry K."/>
            <person name="Bills G."/>
            <person name="Bluhm B."/>
            <person name="Cannon C."/>
            <person name="Castanera R."/>
            <person name="Culley D."/>
            <person name="Daum C."/>
            <person name="Ezra D."/>
            <person name="Gonzalez J."/>
            <person name="Henrissat B."/>
            <person name="Kuo A."/>
            <person name="Liang C."/>
            <person name="Lipzen A."/>
            <person name="Lutzoni F."/>
            <person name="Magnuson J."/>
            <person name="Mondo S."/>
            <person name="Nolan M."/>
            <person name="Ohm R."/>
            <person name="Pangilinan J."/>
            <person name="Park H.-J."/>
            <person name="Ramirez L."/>
            <person name="Alfaro M."/>
            <person name="Sun H."/>
            <person name="Tritt A."/>
            <person name="Yoshinaga Y."/>
            <person name="Zwiers L.-H."/>
            <person name="Turgeon B."/>
            <person name="Goodwin S."/>
            <person name="Spatafora J."/>
            <person name="Crous P."/>
            <person name="Grigoriev I."/>
        </authorList>
    </citation>
    <scope>NUCLEOTIDE SEQUENCE</scope>
    <source>
        <strain evidence="5">CBS 260.36</strain>
    </source>
</reference>
<feature type="compositionally biased region" description="Basic and acidic residues" evidence="2">
    <location>
        <begin position="1118"/>
        <end position="1129"/>
    </location>
</feature>
<feature type="compositionally biased region" description="Low complexity" evidence="2">
    <location>
        <begin position="1020"/>
        <end position="1031"/>
    </location>
</feature>
<keyword evidence="3" id="KW-0472">Membrane</keyword>
<dbReference type="Proteomes" id="UP000799439">
    <property type="component" value="Unassembled WGS sequence"/>
</dbReference>
<dbReference type="InterPro" id="IPR003961">
    <property type="entry name" value="FN3_dom"/>
</dbReference>
<protein>
    <recommendedName>
        <fullName evidence="4">Fibronectin type-III domain-containing protein</fullName>
    </recommendedName>
</protein>
<evidence type="ECO:0000259" key="4">
    <source>
        <dbReference type="PROSITE" id="PS50853"/>
    </source>
</evidence>
<feature type="region of interest" description="Disordered" evidence="2">
    <location>
        <begin position="750"/>
        <end position="793"/>
    </location>
</feature>
<feature type="compositionally biased region" description="Polar residues" evidence="2">
    <location>
        <begin position="1032"/>
        <end position="1055"/>
    </location>
</feature>
<name>A0A9P4IZQ5_9PEZI</name>
<dbReference type="AlphaFoldDB" id="A0A9P4IZQ5"/>
<evidence type="ECO:0000256" key="1">
    <source>
        <dbReference type="SAM" id="Coils"/>
    </source>
</evidence>
<proteinExistence type="predicted"/>
<dbReference type="Gene3D" id="2.60.40.10">
    <property type="entry name" value="Immunoglobulins"/>
    <property type="match status" value="1"/>
</dbReference>
<organism evidence="5 6">
    <name type="scientific">Myriangium duriaei CBS 260.36</name>
    <dbReference type="NCBI Taxonomy" id="1168546"/>
    <lineage>
        <taxon>Eukaryota</taxon>
        <taxon>Fungi</taxon>
        <taxon>Dikarya</taxon>
        <taxon>Ascomycota</taxon>
        <taxon>Pezizomycotina</taxon>
        <taxon>Dothideomycetes</taxon>
        <taxon>Dothideomycetidae</taxon>
        <taxon>Myriangiales</taxon>
        <taxon>Myriangiaceae</taxon>
        <taxon>Myriangium</taxon>
    </lineage>
</organism>
<dbReference type="OrthoDB" id="5572782at2759"/>
<dbReference type="Pfam" id="PF00041">
    <property type="entry name" value="fn3"/>
    <property type="match status" value="1"/>
</dbReference>
<accession>A0A9P4IZQ5</accession>
<feature type="region of interest" description="Disordered" evidence="2">
    <location>
        <begin position="810"/>
        <end position="1181"/>
    </location>
</feature>
<dbReference type="PROSITE" id="PS50853">
    <property type="entry name" value="FN3"/>
    <property type="match status" value="1"/>
</dbReference>
<feature type="domain" description="Fibronectin type-III" evidence="4">
    <location>
        <begin position="79"/>
        <end position="167"/>
    </location>
</feature>
<dbReference type="SMART" id="SM00060">
    <property type="entry name" value="FN3"/>
    <property type="match status" value="1"/>
</dbReference>
<feature type="compositionally biased region" description="Polar residues" evidence="2">
    <location>
        <begin position="848"/>
        <end position="857"/>
    </location>
</feature>